<comment type="caution">
    <text evidence="2">The sequence shown here is derived from an EMBL/GenBank/DDBJ whole genome shotgun (WGS) entry which is preliminary data.</text>
</comment>
<organism evidence="2 3">
    <name type="scientific">Candidatus Iainarchaeum sp</name>
    <dbReference type="NCBI Taxonomy" id="3101447"/>
    <lineage>
        <taxon>Archaea</taxon>
        <taxon>Candidatus Iainarchaeota</taxon>
        <taxon>Candidatus Iainarchaeia</taxon>
        <taxon>Candidatus Iainarchaeales</taxon>
        <taxon>Candidatus Iainarchaeaceae</taxon>
        <taxon>Candidatus Iainarchaeum</taxon>
    </lineage>
</organism>
<name>A0A8T4L9X4_9ARCH</name>
<evidence type="ECO:0000256" key="1">
    <source>
        <dbReference type="SAM" id="MobiDB-lite"/>
    </source>
</evidence>
<dbReference type="AlphaFoldDB" id="A0A8T4L9X4"/>
<sequence>MTRKPKTPRRAAFVLSNKTKRLPLPVFTPHELEHRIKLQKLLSPVQLSELRTLPVTVSTNVFRHALPTLERVLQTHGMSEAQIRAAVQAAPWDALRRMGGRHELVEGNLTGLLAIRRLLNGQAFPDFIRFAAASPGSISSLVTVIEAHRERVSLDEAKALLVADYTDVASMERGLGLLRQRAAERAAKQRESRGPSQPRMFRAHA</sequence>
<feature type="region of interest" description="Disordered" evidence="1">
    <location>
        <begin position="186"/>
        <end position="205"/>
    </location>
</feature>
<accession>A0A8T4L9X4</accession>
<evidence type="ECO:0000313" key="2">
    <source>
        <dbReference type="EMBL" id="MBS3063741.1"/>
    </source>
</evidence>
<protein>
    <submittedName>
        <fullName evidence="2">Uncharacterized protein</fullName>
    </submittedName>
</protein>
<evidence type="ECO:0000313" key="3">
    <source>
        <dbReference type="Proteomes" id="UP000678237"/>
    </source>
</evidence>
<dbReference type="Proteomes" id="UP000678237">
    <property type="component" value="Unassembled WGS sequence"/>
</dbReference>
<proteinExistence type="predicted"/>
<reference evidence="2" key="1">
    <citation type="submission" date="2021-03" db="EMBL/GenBank/DDBJ databases">
        <authorList>
            <person name="Jaffe A."/>
        </authorList>
    </citation>
    <scope>NUCLEOTIDE SEQUENCE</scope>
    <source>
        <strain evidence="2">RIFCSPLOWO2_01_FULL_58_19</strain>
    </source>
</reference>
<gene>
    <name evidence="2" type="ORF">J4203_07815</name>
</gene>
<reference evidence="2" key="2">
    <citation type="submission" date="2021-05" db="EMBL/GenBank/DDBJ databases">
        <title>Protein family content uncovers lineage relationships and bacterial pathway maintenance mechanisms in DPANN archaea.</title>
        <authorList>
            <person name="Castelle C.J."/>
            <person name="Meheust R."/>
            <person name="Jaffe A.L."/>
            <person name="Seitz K."/>
            <person name="Gong X."/>
            <person name="Baker B.J."/>
            <person name="Banfield J.F."/>
        </authorList>
    </citation>
    <scope>NUCLEOTIDE SEQUENCE</scope>
    <source>
        <strain evidence="2">RIFCSPLOWO2_01_FULL_58_19</strain>
    </source>
</reference>
<dbReference type="EMBL" id="JAGVWE010000007">
    <property type="protein sequence ID" value="MBS3063741.1"/>
    <property type="molecule type" value="Genomic_DNA"/>
</dbReference>